<dbReference type="HOGENOM" id="CLU_2557949_0_0_1"/>
<name>W6YC50_COCC2</name>
<keyword evidence="1" id="KW-0472">Membrane</keyword>
<dbReference type="RefSeq" id="XP_007712605.1">
    <property type="nucleotide sequence ID" value="XM_007714415.1"/>
</dbReference>
<keyword evidence="1" id="KW-0812">Transmembrane</keyword>
<sequence>MGFLWGRCPLPWPPSSLYFSFRNILWNRPVSPCPVIRPFEYVGQKFHAIVLFWIFFSLSLFLSAQAEVRWRGEGETMSLHGVM</sequence>
<dbReference type="EMBL" id="KI964617">
    <property type="protein sequence ID" value="EUC33119.1"/>
    <property type="molecule type" value="Genomic_DNA"/>
</dbReference>
<dbReference type="AlphaFoldDB" id="W6YC50"/>
<evidence type="ECO:0000313" key="2">
    <source>
        <dbReference type="EMBL" id="EUC33119.1"/>
    </source>
</evidence>
<evidence type="ECO:0000313" key="3">
    <source>
        <dbReference type="Proteomes" id="UP000053841"/>
    </source>
</evidence>
<feature type="transmembrane region" description="Helical" evidence="1">
    <location>
        <begin position="46"/>
        <end position="64"/>
    </location>
</feature>
<accession>W6YC50</accession>
<dbReference type="Proteomes" id="UP000053841">
    <property type="component" value="Unassembled WGS sequence"/>
</dbReference>
<dbReference type="KEGG" id="bze:COCCADRAFT_96930"/>
<proteinExistence type="predicted"/>
<gene>
    <name evidence="2" type="ORF">COCCADRAFT_96930</name>
</gene>
<dbReference type="GeneID" id="19154268"/>
<organism evidence="2 3">
    <name type="scientific">Cochliobolus carbonum (strain 26-R-13)</name>
    <name type="common">Maize leaf spot fungus</name>
    <name type="synonym">Bipolaris zeicola</name>
    <dbReference type="NCBI Taxonomy" id="930089"/>
    <lineage>
        <taxon>Eukaryota</taxon>
        <taxon>Fungi</taxon>
        <taxon>Dikarya</taxon>
        <taxon>Ascomycota</taxon>
        <taxon>Pezizomycotina</taxon>
        <taxon>Dothideomycetes</taxon>
        <taxon>Pleosporomycetidae</taxon>
        <taxon>Pleosporales</taxon>
        <taxon>Pleosporineae</taxon>
        <taxon>Pleosporaceae</taxon>
        <taxon>Bipolaris</taxon>
    </lineage>
</organism>
<evidence type="ECO:0000256" key="1">
    <source>
        <dbReference type="SAM" id="Phobius"/>
    </source>
</evidence>
<keyword evidence="3" id="KW-1185">Reference proteome</keyword>
<keyword evidence="1" id="KW-1133">Transmembrane helix</keyword>
<protein>
    <submittedName>
        <fullName evidence="2">Uncharacterized protein</fullName>
    </submittedName>
</protein>
<reference evidence="2 3" key="1">
    <citation type="journal article" date="2013" name="PLoS Genet.">
        <title>Comparative genome structure, secondary metabolite, and effector coding capacity across Cochliobolus pathogens.</title>
        <authorList>
            <person name="Condon B.J."/>
            <person name="Leng Y."/>
            <person name="Wu D."/>
            <person name="Bushley K.E."/>
            <person name="Ohm R.A."/>
            <person name="Otillar R."/>
            <person name="Martin J."/>
            <person name="Schackwitz W."/>
            <person name="Grimwood J."/>
            <person name="MohdZainudin N."/>
            <person name="Xue C."/>
            <person name="Wang R."/>
            <person name="Manning V.A."/>
            <person name="Dhillon B."/>
            <person name="Tu Z.J."/>
            <person name="Steffenson B.J."/>
            <person name="Salamov A."/>
            <person name="Sun H."/>
            <person name="Lowry S."/>
            <person name="LaButti K."/>
            <person name="Han J."/>
            <person name="Copeland A."/>
            <person name="Lindquist E."/>
            <person name="Barry K."/>
            <person name="Schmutz J."/>
            <person name="Baker S.E."/>
            <person name="Ciuffetti L.M."/>
            <person name="Grigoriev I.V."/>
            <person name="Zhong S."/>
            <person name="Turgeon B.G."/>
        </authorList>
    </citation>
    <scope>NUCLEOTIDE SEQUENCE [LARGE SCALE GENOMIC DNA]</scope>
    <source>
        <strain evidence="2 3">26-R-13</strain>
    </source>
</reference>